<dbReference type="Pfam" id="PF13545">
    <property type="entry name" value="HTH_Crp_2"/>
    <property type="match status" value="1"/>
</dbReference>
<protein>
    <recommendedName>
        <fullName evidence="4">HTH crp-type domain-containing protein</fullName>
    </recommendedName>
</protein>
<organism evidence="5 6">
    <name type="scientific">Chamaesiphon polymorphus CCALA 037</name>
    <dbReference type="NCBI Taxonomy" id="2107692"/>
    <lineage>
        <taxon>Bacteria</taxon>
        <taxon>Bacillati</taxon>
        <taxon>Cyanobacteriota</taxon>
        <taxon>Cyanophyceae</taxon>
        <taxon>Gomontiellales</taxon>
        <taxon>Chamaesiphonaceae</taxon>
        <taxon>Chamaesiphon</taxon>
    </lineage>
</organism>
<dbReference type="InterPro" id="IPR036390">
    <property type="entry name" value="WH_DNA-bd_sf"/>
</dbReference>
<dbReference type="InterPro" id="IPR018490">
    <property type="entry name" value="cNMP-bd_dom_sf"/>
</dbReference>
<name>A0A2T1GEA2_9CYAN</name>
<dbReference type="InterPro" id="IPR012318">
    <property type="entry name" value="HTH_CRP"/>
</dbReference>
<feature type="domain" description="HTH crp-type" evidence="4">
    <location>
        <begin position="133"/>
        <end position="207"/>
    </location>
</feature>
<evidence type="ECO:0000256" key="3">
    <source>
        <dbReference type="ARBA" id="ARBA00023163"/>
    </source>
</evidence>
<dbReference type="PROSITE" id="PS51063">
    <property type="entry name" value="HTH_CRP_2"/>
    <property type="match status" value="1"/>
</dbReference>
<dbReference type="Proteomes" id="UP000238937">
    <property type="component" value="Unassembled WGS sequence"/>
</dbReference>
<keyword evidence="1" id="KW-0805">Transcription regulation</keyword>
<dbReference type="OrthoDB" id="5242211at2"/>
<dbReference type="AlphaFoldDB" id="A0A2T1GEA2"/>
<evidence type="ECO:0000313" key="5">
    <source>
        <dbReference type="EMBL" id="PSB55757.1"/>
    </source>
</evidence>
<gene>
    <name evidence="5" type="ORF">C7B77_14025</name>
</gene>
<keyword evidence="2" id="KW-0238">DNA-binding</keyword>
<reference evidence="5 6" key="1">
    <citation type="submission" date="2018-03" db="EMBL/GenBank/DDBJ databases">
        <title>The ancient ancestry and fast evolution of plastids.</title>
        <authorList>
            <person name="Moore K.R."/>
            <person name="Magnabosco C."/>
            <person name="Momper L."/>
            <person name="Gold D.A."/>
            <person name="Bosak T."/>
            <person name="Fournier G.P."/>
        </authorList>
    </citation>
    <scope>NUCLEOTIDE SEQUENCE [LARGE SCALE GENOMIC DNA]</scope>
    <source>
        <strain evidence="5 6">CCALA 037</strain>
    </source>
</reference>
<dbReference type="EMBL" id="PVWO01000166">
    <property type="protein sequence ID" value="PSB55757.1"/>
    <property type="molecule type" value="Genomic_DNA"/>
</dbReference>
<dbReference type="GO" id="GO:0003677">
    <property type="term" value="F:DNA binding"/>
    <property type="evidence" value="ECO:0007669"/>
    <property type="project" value="UniProtKB-KW"/>
</dbReference>
<dbReference type="GO" id="GO:0006355">
    <property type="term" value="P:regulation of DNA-templated transcription"/>
    <property type="evidence" value="ECO:0007669"/>
    <property type="project" value="InterPro"/>
</dbReference>
<evidence type="ECO:0000256" key="1">
    <source>
        <dbReference type="ARBA" id="ARBA00023015"/>
    </source>
</evidence>
<sequence>MLSIVQSTDLDYSQQQQQQSCVLNKRLYFHTKGDEIPLFPEGVWQVTQGLVQLSANYEDGEQVLFGWAAAGAWFGTQESATLDYQAIALSPVYLRWLRLDEIESSMRLSQLLLPPLVKRMRQAELLLIINGRRHTVERLKGLLALLRDELGESLPNNQTRIGYKFTHQQLASAIGTTRVTVSRMMAQFQAKGYMTLDRHRHLILDDRYFGDIGN</sequence>
<keyword evidence="6" id="KW-1185">Reference proteome</keyword>
<keyword evidence="3" id="KW-0804">Transcription</keyword>
<dbReference type="Gene3D" id="2.60.120.10">
    <property type="entry name" value="Jelly Rolls"/>
    <property type="match status" value="1"/>
</dbReference>
<evidence type="ECO:0000313" key="6">
    <source>
        <dbReference type="Proteomes" id="UP000238937"/>
    </source>
</evidence>
<dbReference type="RefSeq" id="WP_106305738.1">
    <property type="nucleotide sequence ID" value="NZ_PVWO01000166.1"/>
</dbReference>
<comment type="caution">
    <text evidence="5">The sequence shown here is derived from an EMBL/GenBank/DDBJ whole genome shotgun (WGS) entry which is preliminary data.</text>
</comment>
<evidence type="ECO:0000256" key="2">
    <source>
        <dbReference type="ARBA" id="ARBA00023125"/>
    </source>
</evidence>
<dbReference type="SMART" id="SM00419">
    <property type="entry name" value="HTH_CRP"/>
    <property type="match status" value="1"/>
</dbReference>
<accession>A0A2T1GEA2</accession>
<evidence type="ECO:0000259" key="4">
    <source>
        <dbReference type="PROSITE" id="PS51063"/>
    </source>
</evidence>
<dbReference type="SUPFAM" id="SSF46785">
    <property type="entry name" value="Winged helix' DNA-binding domain"/>
    <property type="match status" value="1"/>
</dbReference>
<dbReference type="SUPFAM" id="SSF51206">
    <property type="entry name" value="cAMP-binding domain-like"/>
    <property type="match status" value="1"/>
</dbReference>
<dbReference type="InterPro" id="IPR014710">
    <property type="entry name" value="RmlC-like_jellyroll"/>
</dbReference>
<proteinExistence type="predicted"/>